<keyword evidence="4 8" id="KW-0223">Dioxygenase</keyword>
<feature type="domain" description="Intradiol ring-cleavage dioxygenases" evidence="7">
    <location>
        <begin position="135"/>
        <end position="163"/>
    </location>
</feature>
<organism evidence="8 9">
    <name type="scientific">Kaistella treverensis</name>
    <dbReference type="NCBI Taxonomy" id="631455"/>
    <lineage>
        <taxon>Bacteria</taxon>
        <taxon>Pseudomonadati</taxon>
        <taxon>Bacteroidota</taxon>
        <taxon>Flavobacteriia</taxon>
        <taxon>Flavobacteriales</taxon>
        <taxon>Weeksellaceae</taxon>
        <taxon>Chryseobacterium group</taxon>
        <taxon>Kaistella</taxon>
    </lineage>
</organism>
<comment type="cofactor">
    <cofactor evidence="1">
        <name>Fe(3+)</name>
        <dbReference type="ChEBI" id="CHEBI:29034"/>
    </cofactor>
</comment>
<dbReference type="Proteomes" id="UP000242560">
    <property type="component" value="Unassembled WGS sequence"/>
</dbReference>
<evidence type="ECO:0000259" key="7">
    <source>
        <dbReference type="PROSITE" id="PS00083"/>
    </source>
</evidence>
<evidence type="ECO:0000256" key="2">
    <source>
        <dbReference type="ARBA" id="ARBA00007825"/>
    </source>
</evidence>
<keyword evidence="9" id="KW-1185">Reference proteome</keyword>
<dbReference type="Gene3D" id="2.60.130.10">
    <property type="entry name" value="Aromatic compound dioxygenase"/>
    <property type="match status" value="1"/>
</dbReference>
<evidence type="ECO:0000313" key="8">
    <source>
        <dbReference type="EMBL" id="SFI67604.1"/>
    </source>
</evidence>
<evidence type="ECO:0000256" key="3">
    <source>
        <dbReference type="ARBA" id="ARBA00022723"/>
    </source>
</evidence>
<name>A0A1I3K5A9_9FLAO</name>
<evidence type="ECO:0000256" key="6">
    <source>
        <dbReference type="ARBA" id="ARBA00023004"/>
    </source>
</evidence>
<dbReference type="PROSITE" id="PS00083">
    <property type="entry name" value="INTRADIOL_DIOXYGENAS"/>
    <property type="match status" value="1"/>
</dbReference>
<keyword evidence="3" id="KW-0479">Metal-binding</keyword>
<dbReference type="InterPro" id="IPR015889">
    <property type="entry name" value="Intradiol_dOase_core"/>
</dbReference>
<comment type="similarity">
    <text evidence="2">Belongs to the intradiol ring-cleavage dioxygenase family.</text>
</comment>
<dbReference type="PANTHER" id="PTHR33711:SF7">
    <property type="entry name" value="INTRADIOL RING-CLEAVAGE DIOXYGENASES DOMAIN-CONTAINING PROTEIN-RELATED"/>
    <property type="match status" value="1"/>
</dbReference>
<dbReference type="GO" id="GO:0009712">
    <property type="term" value="P:catechol-containing compound metabolic process"/>
    <property type="evidence" value="ECO:0007669"/>
    <property type="project" value="InterPro"/>
</dbReference>
<sequence length="311" mass="35182">MLTREQIDEVYDKIVSKESAEAGNPRVKEITNRLLKDLFYAMVDLNITSEEMWHAADFLREVGETNQWGLVFAGTGIEHFIDVMEDQADKEAGIEGVTARTIEGPLYVAGAPETQSYAELENDPEENRDLERFYMEGQIKDVHGNPVEGALLEVWHCNGNGMYSYFDTSQSEFNLRRAIKVGADGKYKFKTIVPPGYACPPGSPTERLMSMLGRHGARPAHIHFFVTHPDYRKLTTQINIEGDPLIYDDFAFATREELVPHISRHTAEEAEANGYEKEPYAHATFNFSIIKEVKAPDDGENHRSRASYENA</sequence>
<evidence type="ECO:0000256" key="4">
    <source>
        <dbReference type="ARBA" id="ARBA00022964"/>
    </source>
</evidence>
<evidence type="ECO:0000256" key="1">
    <source>
        <dbReference type="ARBA" id="ARBA00001965"/>
    </source>
</evidence>
<dbReference type="Pfam" id="PF00775">
    <property type="entry name" value="Dioxygenase_C"/>
    <property type="match status" value="1"/>
</dbReference>
<keyword evidence="6" id="KW-0408">Iron</keyword>
<gene>
    <name evidence="8" type="ORF">SAMN05421638_0597</name>
</gene>
<dbReference type="GO" id="GO:0008199">
    <property type="term" value="F:ferric iron binding"/>
    <property type="evidence" value="ECO:0007669"/>
    <property type="project" value="InterPro"/>
</dbReference>
<dbReference type="Pfam" id="PF04444">
    <property type="entry name" value="Dioxygenase_N"/>
    <property type="match status" value="1"/>
</dbReference>
<keyword evidence="5" id="KW-0560">Oxidoreductase</keyword>
<evidence type="ECO:0000256" key="5">
    <source>
        <dbReference type="ARBA" id="ARBA00023002"/>
    </source>
</evidence>
<dbReference type="InterPro" id="IPR007535">
    <property type="entry name" value="Catechol_dOase_N"/>
</dbReference>
<accession>A0A1I3K5A9</accession>
<dbReference type="AlphaFoldDB" id="A0A1I3K5A9"/>
<dbReference type="InterPro" id="IPR050770">
    <property type="entry name" value="Intradiol_RC_Dioxygenase"/>
</dbReference>
<dbReference type="PANTHER" id="PTHR33711">
    <property type="entry name" value="DIOXYGENASE, PUTATIVE (AFU_ORTHOLOGUE AFUA_2G02910)-RELATED"/>
    <property type="match status" value="1"/>
</dbReference>
<dbReference type="SUPFAM" id="SSF49482">
    <property type="entry name" value="Aromatic compound dioxygenase"/>
    <property type="match status" value="1"/>
</dbReference>
<reference evidence="9" key="1">
    <citation type="submission" date="2016-10" db="EMBL/GenBank/DDBJ databases">
        <authorList>
            <person name="Varghese N."/>
            <person name="Submissions S."/>
        </authorList>
    </citation>
    <scope>NUCLEOTIDE SEQUENCE [LARGE SCALE GENOMIC DNA]</scope>
    <source>
        <strain evidence="9">DSM 22251</strain>
    </source>
</reference>
<protein>
    <submittedName>
        <fullName evidence="8">Catechol 1,2-dioxygenase</fullName>
    </submittedName>
</protein>
<dbReference type="InterPro" id="IPR000627">
    <property type="entry name" value="Intradiol_dOase_C"/>
</dbReference>
<dbReference type="RefSeq" id="WP_221404020.1">
    <property type="nucleotide sequence ID" value="NZ_FORQ01000001.1"/>
</dbReference>
<evidence type="ECO:0000313" key="9">
    <source>
        <dbReference type="Proteomes" id="UP000242560"/>
    </source>
</evidence>
<dbReference type="EMBL" id="FORQ01000001">
    <property type="protein sequence ID" value="SFI67604.1"/>
    <property type="molecule type" value="Genomic_DNA"/>
</dbReference>
<dbReference type="GO" id="GO:0018576">
    <property type="term" value="F:catechol 1,2-dioxygenase activity"/>
    <property type="evidence" value="ECO:0007669"/>
    <property type="project" value="InterPro"/>
</dbReference>
<proteinExistence type="inferred from homology"/>